<reference evidence="1 2" key="1">
    <citation type="submission" date="2019-05" db="EMBL/GenBank/DDBJ databases">
        <title>Another draft genome of Portunus trituberculatus and its Hox gene families provides insights of decapod evolution.</title>
        <authorList>
            <person name="Jeong J.-H."/>
            <person name="Song I."/>
            <person name="Kim S."/>
            <person name="Choi T."/>
            <person name="Kim D."/>
            <person name="Ryu S."/>
            <person name="Kim W."/>
        </authorList>
    </citation>
    <scope>NUCLEOTIDE SEQUENCE [LARGE SCALE GENOMIC DNA]</scope>
    <source>
        <tissue evidence="1">Muscle</tissue>
    </source>
</reference>
<protein>
    <submittedName>
        <fullName evidence="1">Uncharacterized protein</fullName>
    </submittedName>
</protein>
<comment type="caution">
    <text evidence="1">The sequence shown here is derived from an EMBL/GenBank/DDBJ whole genome shotgun (WGS) entry which is preliminary data.</text>
</comment>
<organism evidence="1 2">
    <name type="scientific">Portunus trituberculatus</name>
    <name type="common">Swimming crab</name>
    <name type="synonym">Neptunus trituberculatus</name>
    <dbReference type="NCBI Taxonomy" id="210409"/>
    <lineage>
        <taxon>Eukaryota</taxon>
        <taxon>Metazoa</taxon>
        <taxon>Ecdysozoa</taxon>
        <taxon>Arthropoda</taxon>
        <taxon>Crustacea</taxon>
        <taxon>Multicrustacea</taxon>
        <taxon>Malacostraca</taxon>
        <taxon>Eumalacostraca</taxon>
        <taxon>Eucarida</taxon>
        <taxon>Decapoda</taxon>
        <taxon>Pleocyemata</taxon>
        <taxon>Brachyura</taxon>
        <taxon>Eubrachyura</taxon>
        <taxon>Portunoidea</taxon>
        <taxon>Portunidae</taxon>
        <taxon>Portuninae</taxon>
        <taxon>Portunus</taxon>
    </lineage>
</organism>
<evidence type="ECO:0000313" key="2">
    <source>
        <dbReference type="Proteomes" id="UP000324222"/>
    </source>
</evidence>
<gene>
    <name evidence="1" type="ORF">E2C01_005507</name>
</gene>
<sequence>MNCQTVTNQAPSIDQCPRGFLCCLIHLTYPFFSLAGLTEEPWGCQHDGGSSHWRCQQDAQYSNVALGSQAKATNSLSFMLSSPPITTRKEVTMRNTKPTNNVNKP</sequence>
<proteinExistence type="predicted"/>
<keyword evidence="2" id="KW-1185">Reference proteome</keyword>
<name>A0A5B7CUJ7_PORTR</name>
<evidence type="ECO:0000313" key="1">
    <source>
        <dbReference type="EMBL" id="MPC12798.1"/>
    </source>
</evidence>
<accession>A0A5B7CUJ7</accession>
<dbReference type="EMBL" id="VSRR010000237">
    <property type="protein sequence ID" value="MPC12798.1"/>
    <property type="molecule type" value="Genomic_DNA"/>
</dbReference>
<dbReference type="Proteomes" id="UP000324222">
    <property type="component" value="Unassembled WGS sequence"/>
</dbReference>
<dbReference type="AlphaFoldDB" id="A0A5B7CUJ7"/>